<comment type="caution">
    <text evidence="2">The sequence shown here is derived from an EMBL/GenBank/DDBJ whole genome shotgun (WGS) entry which is preliminary data.</text>
</comment>
<feature type="transmembrane region" description="Helical" evidence="1">
    <location>
        <begin position="6"/>
        <end position="28"/>
    </location>
</feature>
<gene>
    <name evidence="2" type="ORF">H8E29_16990</name>
</gene>
<evidence type="ECO:0008006" key="4">
    <source>
        <dbReference type="Google" id="ProtNLM"/>
    </source>
</evidence>
<evidence type="ECO:0000313" key="2">
    <source>
        <dbReference type="EMBL" id="MBC8336954.1"/>
    </source>
</evidence>
<feature type="transmembrane region" description="Helical" evidence="1">
    <location>
        <begin position="35"/>
        <end position="52"/>
    </location>
</feature>
<accession>A0A8J6NSP9</accession>
<evidence type="ECO:0000313" key="3">
    <source>
        <dbReference type="Proteomes" id="UP000614469"/>
    </source>
</evidence>
<keyword evidence="1" id="KW-0472">Membrane</keyword>
<proteinExistence type="predicted"/>
<keyword evidence="1" id="KW-0812">Transmembrane</keyword>
<dbReference type="EMBL" id="JACNJN010000212">
    <property type="protein sequence ID" value="MBC8336954.1"/>
    <property type="molecule type" value="Genomic_DNA"/>
</dbReference>
<reference evidence="2 3" key="1">
    <citation type="submission" date="2020-08" db="EMBL/GenBank/DDBJ databases">
        <title>Bridging the membrane lipid divide: bacteria of the FCB group superphylum have the potential to synthesize archaeal ether lipids.</title>
        <authorList>
            <person name="Villanueva L."/>
            <person name="Von Meijenfeldt F.A.B."/>
            <person name="Westbye A.B."/>
            <person name="Yadav S."/>
            <person name="Hopmans E.C."/>
            <person name="Dutilh B.E."/>
            <person name="Sinninghe Damste J.S."/>
        </authorList>
    </citation>
    <scope>NUCLEOTIDE SEQUENCE [LARGE SCALE GENOMIC DNA]</scope>
    <source>
        <strain evidence="2">NIOZ-UU36</strain>
    </source>
</reference>
<dbReference type="Proteomes" id="UP000614469">
    <property type="component" value="Unassembled WGS sequence"/>
</dbReference>
<evidence type="ECO:0000256" key="1">
    <source>
        <dbReference type="SAM" id="Phobius"/>
    </source>
</evidence>
<protein>
    <recommendedName>
        <fullName evidence="4">LPXTG cell wall anchor domain-containing protein</fullName>
    </recommendedName>
</protein>
<dbReference type="AlphaFoldDB" id="A0A8J6NSP9"/>
<name>A0A8J6NSP9_9CHLR</name>
<sequence>MDDKDIIPRIGTFFIIMSIGFFLLFAISNPTEKNYFDYLFIGIFLAVIGFFMRRKAAPPPPTNRFSLFKKMRDKEKKD</sequence>
<keyword evidence="1" id="KW-1133">Transmembrane helix</keyword>
<organism evidence="2 3">
    <name type="scientific">Candidatus Desulfolinea nitratireducens</name>
    <dbReference type="NCBI Taxonomy" id="2841698"/>
    <lineage>
        <taxon>Bacteria</taxon>
        <taxon>Bacillati</taxon>
        <taxon>Chloroflexota</taxon>
        <taxon>Anaerolineae</taxon>
        <taxon>Anaerolineales</taxon>
        <taxon>Anaerolineales incertae sedis</taxon>
        <taxon>Candidatus Desulfolinea</taxon>
    </lineage>
</organism>